<dbReference type="SMART" id="SM00331">
    <property type="entry name" value="PP2C_SIG"/>
    <property type="match status" value="1"/>
</dbReference>
<dbReference type="Pfam" id="PF13672">
    <property type="entry name" value="PP2C_2"/>
    <property type="match status" value="1"/>
</dbReference>
<feature type="compositionally biased region" description="Acidic residues" evidence="1">
    <location>
        <begin position="571"/>
        <end position="586"/>
    </location>
</feature>
<evidence type="ECO:0000259" key="3">
    <source>
        <dbReference type="PROSITE" id="PS51746"/>
    </source>
</evidence>
<proteinExistence type="predicted"/>
<evidence type="ECO:0000256" key="1">
    <source>
        <dbReference type="SAM" id="MobiDB-lite"/>
    </source>
</evidence>
<evidence type="ECO:0000256" key="2">
    <source>
        <dbReference type="SAM" id="Phobius"/>
    </source>
</evidence>
<gene>
    <name evidence="4" type="ORF">B6N60_01651</name>
</gene>
<dbReference type="Proteomes" id="UP000683511">
    <property type="component" value="Chromosome"/>
</dbReference>
<feature type="transmembrane region" description="Helical" evidence="2">
    <location>
        <begin position="605"/>
        <end position="629"/>
    </location>
</feature>
<dbReference type="PROSITE" id="PS51746">
    <property type="entry name" value="PPM_2"/>
    <property type="match status" value="1"/>
</dbReference>
<dbReference type="InterPro" id="IPR036457">
    <property type="entry name" value="PPM-type-like_dom_sf"/>
</dbReference>
<sequence>MISTERIIHCSNPECDRPINPIGYSVCGHCQTPLVYRYLWAVGPVATEFAVGTKVIDRYEVITQRIWLDTQPALTPDIPPELPTQVIPYLRLYPYQLHIPQAYGIVTSSAVGNILLLENAPIDEMGNLYPTITEAWDQATTVRQVYWLWQILQLWLPLSTLGVAKSLTFPDNIRVQGWCVRLLELHQSEEPLTVKDLATVWQSWVAGGNTTITPDLAHIIQQMYAPEVDLLAISHQLNQLLLTLAADLPLTLAVAGATDTGPRMKHNEDNCYPHGLDSGDEFLLPRLSIVCDGIGGHEGGEVASQLAVQSLKLQIRALLTEVQQETQIVPPDLLQQQLEASLRVVNNLIWARNEEQQRQGRERMATTLVMAVQIPQKVTTWDDRQLENAHELYISHIGDSRAYWITRNYCQLLTIDDDMATREVRLGRGLYRQALQKPEANALTQALGIREADHLHFEIQRLILEEDGILLLCSDGLSDRHWVEKSWRQFAIPVLNGQMSVGDAVSSWINLANEKNGHDNTSVVMTVCQVSPPSLQEDVPLPLPEIDASALETPDIPEPEPPAAAVPEPEPQPEPEPESPETDTEMAAEPIPDPEILPKRRSKKLVLLGGLLVVLLGSTGIGLFAWSYLYPRSFEKTCSQLPPSVQQICLQIKQVTGNRNR</sequence>
<protein>
    <submittedName>
        <fullName evidence="4">Protein serine/threonine phosphatase</fullName>
    </submittedName>
</protein>
<feature type="region of interest" description="Disordered" evidence="1">
    <location>
        <begin position="551"/>
        <end position="595"/>
    </location>
</feature>
<keyword evidence="5" id="KW-1185">Reference proteome</keyword>
<feature type="domain" description="PPM-type phosphatase" evidence="3">
    <location>
        <begin position="263"/>
        <end position="528"/>
    </location>
</feature>
<dbReference type="RefSeq" id="WP_190606962.1">
    <property type="nucleotide sequence ID" value="NZ_CP021056.1"/>
</dbReference>
<dbReference type="InterPro" id="IPR001932">
    <property type="entry name" value="PPM-type_phosphatase-like_dom"/>
</dbReference>
<keyword evidence="2" id="KW-0472">Membrane</keyword>
<keyword evidence="2" id="KW-0812">Transmembrane</keyword>
<organism evidence="4 5">
    <name type="scientific">Richelia sinica FACHB-800</name>
    <dbReference type="NCBI Taxonomy" id="1357546"/>
    <lineage>
        <taxon>Bacteria</taxon>
        <taxon>Bacillati</taxon>
        <taxon>Cyanobacteriota</taxon>
        <taxon>Cyanophyceae</taxon>
        <taxon>Nostocales</taxon>
        <taxon>Nostocaceae</taxon>
        <taxon>Richelia</taxon>
    </lineage>
</organism>
<keyword evidence="2" id="KW-1133">Transmembrane helix</keyword>
<dbReference type="SMART" id="SM00332">
    <property type="entry name" value="PP2Cc"/>
    <property type="match status" value="1"/>
</dbReference>
<reference evidence="4" key="1">
    <citation type="submission" date="2017-04" db="EMBL/GenBank/DDBJ databases">
        <title>Genome deletions in a multicellular cyanobacterial endosymbiont for morphological adaptation in marine diatoms.</title>
        <authorList>
            <person name="Wang Y."/>
            <person name="Gao H."/>
            <person name="Li R."/>
            <person name="Xu X."/>
        </authorList>
    </citation>
    <scope>NUCLEOTIDE SEQUENCE</scope>
    <source>
        <strain evidence="4">FACHB 800</strain>
    </source>
</reference>
<dbReference type="CDD" id="cd00143">
    <property type="entry name" value="PP2Cc"/>
    <property type="match status" value="1"/>
</dbReference>
<evidence type="ECO:0000313" key="4">
    <source>
        <dbReference type="EMBL" id="QXE22964.1"/>
    </source>
</evidence>
<dbReference type="AlphaFoldDB" id="A0A975Y4A0"/>
<dbReference type="Gene3D" id="3.60.40.10">
    <property type="entry name" value="PPM-type phosphatase domain"/>
    <property type="match status" value="1"/>
</dbReference>
<name>A0A975Y4A0_9NOST</name>
<accession>A0A975Y4A0</accession>
<dbReference type="EMBL" id="CP021056">
    <property type="protein sequence ID" value="QXE22964.1"/>
    <property type="molecule type" value="Genomic_DNA"/>
</dbReference>
<evidence type="ECO:0000313" key="5">
    <source>
        <dbReference type="Proteomes" id="UP000683511"/>
    </source>
</evidence>
<feature type="compositionally biased region" description="Pro residues" evidence="1">
    <location>
        <begin position="559"/>
        <end position="570"/>
    </location>
</feature>
<dbReference type="SUPFAM" id="SSF81606">
    <property type="entry name" value="PP2C-like"/>
    <property type="match status" value="1"/>
</dbReference>
<dbReference type="KEGG" id="rsin:B6N60_01651"/>